<dbReference type="InterPro" id="IPR003382">
    <property type="entry name" value="Flavoprotein"/>
</dbReference>
<evidence type="ECO:0000259" key="5">
    <source>
        <dbReference type="Pfam" id="PF02441"/>
    </source>
</evidence>
<feature type="active site" description="Proton donor" evidence="3">
    <location>
        <position position="158"/>
    </location>
</feature>
<comment type="function">
    <text evidence="3">Catalyzes two sequential steps in the biosynthesis of coenzyme A. In the first step cysteine is conjugated to 4'-phosphopantothenate to form 4-phosphopantothenoylcysteine. In the second step the latter compound is decarboxylated to form 4'-phosphopantotheine.</text>
</comment>
<dbReference type="Proteomes" id="UP000037175">
    <property type="component" value="Unassembled WGS sequence"/>
</dbReference>
<organism evidence="7 8">
    <name type="scientific">Thermincola ferriacetica</name>
    <dbReference type="NCBI Taxonomy" id="281456"/>
    <lineage>
        <taxon>Bacteria</taxon>
        <taxon>Bacillati</taxon>
        <taxon>Bacillota</taxon>
        <taxon>Clostridia</taxon>
        <taxon>Eubacteriales</taxon>
        <taxon>Thermincolaceae</taxon>
        <taxon>Thermincola</taxon>
    </lineage>
</organism>
<proteinExistence type="inferred from homology"/>
<dbReference type="InterPro" id="IPR005252">
    <property type="entry name" value="CoaBC"/>
</dbReference>
<feature type="binding site" evidence="3">
    <location>
        <position position="279"/>
    </location>
    <ligand>
        <name>CTP</name>
        <dbReference type="ChEBI" id="CHEBI:37563"/>
    </ligand>
</feature>
<name>A0A0L6VZS9_9FIRM</name>
<comment type="caution">
    <text evidence="3">Lacks conserved residue(s) required for the propagation of feature annotation.</text>
</comment>
<comment type="catalytic activity">
    <reaction evidence="3 4">
        <text>(R)-4'-phosphopantothenate + L-cysteine + CTP = N-[(R)-4-phosphopantothenoyl]-L-cysteine + CMP + diphosphate + H(+)</text>
        <dbReference type="Rhea" id="RHEA:19397"/>
        <dbReference type="ChEBI" id="CHEBI:10986"/>
        <dbReference type="ChEBI" id="CHEBI:15378"/>
        <dbReference type="ChEBI" id="CHEBI:33019"/>
        <dbReference type="ChEBI" id="CHEBI:35235"/>
        <dbReference type="ChEBI" id="CHEBI:37563"/>
        <dbReference type="ChEBI" id="CHEBI:59458"/>
        <dbReference type="ChEBI" id="CHEBI:60377"/>
        <dbReference type="EC" id="6.3.2.5"/>
    </reaction>
</comment>
<feature type="domain" description="DNA/pantothenate metabolism flavoprotein C-terminal" evidence="6">
    <location>
        <begin position="187"/>
        <end position="395"/>
    </location>
</feature>
<comment type="cofactor">
    <cofactor evidence="3">
        <name>FMN</name>
        <dbReference type="ChEBI" id="CHEBI:58210"/>
    </cofactor>
    <text evidence="3">Binds 1 FMN per subunit.</text>
</comment>
<protein>
    <recommendedName>
        <fullName evidence="3">Coenzyme A biosynthesis bifunctional protein CoaBC</fullName>
    </recommendedName>
    <alternativeName>
        <fullName evidence="3">DNA/pantothenate metabolism flavoprotein</fullName>
    </alternativeName>
    <alternativeName>
        <fullName evidence="3">Phosphopantothenoylcysteine synthetase/decarboxylase</fullName>
        <shortName evidence="3">PPCS-PPCDC</shortName>
    </alternativeName>
    <domain>
        <recommendedName>
            <fullName evidence="3">Phosphopantothenoylcysteine decarboxylase</fullName>
            <shortName evidence="3">PPC decarboxylase</shortName>
            <shortName evidence="3">PPC-DC</shortName>
            <ecNumber evidence="3">4.1.1.36</ecNumber>
        </recommendedName>
        <alternativeName>
            <fullName evidence="3">CoaC</fullName>
        </alternativeName>
    </domain>
    <domain>
        <recommendedName>
            <fullName evidence="3">Phosphopantothenate--cysteine ligase</fullName>
            <ecNumber evidence="3">6.3.2.5</ecNumber>
        </recommendedName>
        <alternativeName>
            <fullName evidence="3">CoaB</fullName>
        </alternativeName>
        <alternativeName>
            <fullName evidence="3">Phosphopantothenoylcysteine synthetase</fullName>
            <shortName evidence="3">PPC synthetase</shortName>
            <shortName evidence="3">PPC-S</shortName>
        </alternativeName>
    </domain>
</protein>
<evidence type="ECO:0000259" key="6">
    <source>
        <dbReference type="Pfam" id="PF04127"/>
    </source>
</evidence>
<keyword evidence="2 3" id="KW-0456">Lyase</keyword>
<dbReference type="InterPro" id="IPR035929">
    <property type="entry name" value="CoaB-like_sf"/>
</dbReference>
<keyword evidence="3 4" id="KW-0288">FMN</keyword>
<evidence type="ECO:0000256" key="3">
    <source>
        <dbReference type="HAMAP-Rule" id="MF_02225"/>
    </source>
</evidence>
<dbReference type="GO" id="GO:0046872">
    <property type="term" value="F:metal ion binding"/>
    <property type="evidence" value="ECO:0007669"/>
    <property type="project" value="UniProtKB-KW"/>
</dbReference>
<keyword evidence="3" id="KW-0479">Metal-binding</keyword>
<comment type="cofactor">
    <cofactor evidence="3">
        <name>Mg(2+)</name>
        <dbReference type="ChEBI" id="CHEBI:18420"/>
    </cofactor>
</comment>
<dbReference type="SUPFAM" id="SSF102645">
    <property type="entry name" value="CoaB-like"/>
    <property type="match status" value="1"/>
</dbReference>
<dbReference type="Pfam" id="PF04127">
    <property type="entry name" value="DFP"/>
    <property type="match status" value="1"/>
</dbReference>
<evidence type="ECO:0000256" key="2">
    <source>
        <dbReference type="ARBA" id="ARBA00023239"/>
    </source>
</evidence>
<dbReference type="EMBL" id="LGTE01000023">
    <property type="protein sequence ID" value="KNZ68716.1"/>
    <property type="molecule type" value="Genomic_DNA"/>
</dbReference>
<keyword evidence="8" id="KW-1185">Reference proteome</keyword>
<evidence type="ECO:0000256" key="1">
    <source>
        <dbReference type="ARBA" id="ARBA00022793"/>
    </source>
</evidence>
<comment type="similarity">
    <text evidence="3 4">In the C-terminal section; belongs to the PPC synthetase family.</text>
</comment>
<keyword evidence="3 4" id="KW-0285">Flavoprotein</keyword>
<keyword evidence="3 4" id="KW-0436">Ligase</keyword>
<comment type="pathway">
    <text evidence="3 4">Cofactor biosynthesis; coenzyme A biosynthesis; CoA from (R)-pantothenate: step 3/5.</text>
</comment>
<dbReference type="GO" id="GO:0004633">
    <property type="term" value="F:phosphopantothenoylcysteine decarboxylase activity"/>
    <property type="evidence" value="ECO:0007669"/>
    <property type="project" value="UniProtKB-UniRule"/>
</dbReference>
<evidence type="ECO:0000256" key="4">
    <source>
        <dbReference type="RuleBase" id="RU364078"/>
    </source>
</evidence>
<dbReference type="GO" id="GO:0004632">
    <property type="term" value="F:phosphopantothenate--cysteine ligase activity"/>
    <property type="evidence" value="ECO:0007669"/>
    <property type="project" value="UniProtKB-UniRule"/>
</dbReference>
<dbReference type="PANTHER" id="PTHR14359:SF6">
    <property type="entry name" value="PHOSPHOPANTOTHENOYLCYSTEINE DECARBOXYLASE"/>
    <property type="match status" value="1"/>
</dbReference>
<dbReference type="EC" id="6.3.2.5" evidence="3"/>
<dbReference type="NCBIfam" id="TIGR00521">
    <property type="entry name" value="coaBC_dfp"/>
    <property type="match status" value="1"/>
</dbReference>
<comment type="similarity">
    <text evidence="3 4">In the N-terminal section; belongs to the HFCD (homo-oligomeric flavin containing Cys decarboxylase) superfamily.</text>
</comment>
<sequence>MLLQGKCVVLGVTGGIAAYKAADLASRLIKHGAEVHVIMTKAACRFITPLTLQTISRQRVITDMFQEPVSCEVQHIALADKADLMAVVPATANIIGKVANGIADDMLSTTLMATKAPVVFAPAMNVHMYENPIVQGNINKLKQLGYYFIEPATGRLACGYEGKGRLPDVEYIMDKLIYLLVGIKDFAGKKVLVTAGGTREAIDPVRFISNRSTGKMGYAIAEAARDRGAEVTLISGPTTLDAPMDVRKIEVESADEMFEAVKQEYLQADVVIKAAAVADYRPVAVTRQKIKKGPDSISLELTRNPDILEFLGQNKGDRILVGFAAETESLMENAQKKLKKKNLDLIVANDLTLEGAGFGVDTNVVKLVFADGRVIPLEKMPKRQVADIILDTILTLK</sequence>
<dbReference type="HAMAP" id="MF_02225">
    <property type="entry name" value="CoaBC"/>
    <property type="match status" value="1"/>
</dbReference>
<gene>
    <name evidence="3" type="primary">coaBC</name>
    <name evidence="7" type="ORF">Tfer_2711</name>
</gene>
<evidence type="ECO:0000313" key="8">
    <source>
        <dbReference type="Proteomes" id="UP000037175"/>
    </source>
</evidence>
<feature type="binding site" evidence="3">
    <location>
        <position position="341"/>
    </location>
    <ligand>
        <name>CTP</name>
        <dbReference type="ChEBI" id="CHEBI:37563"/>
    </ligand>
</feature>
<feature type="binding site" evidence="3">
    <location>
        <position position="323"/>
    </location>
    <ligand>
        <name>CTP</name>
        <dbReference type="ChEBI" id="CHEBI:37563"/>
    </ligand>
</feature>
<keyword evidence="1 3" id="KW-0210">Decarboxylase</keyword>
<feature type="binding site" evidence="3">
    <location>
        <position position="337"/>
    </location>
    <ligand>
        <name>CTP</name>
        <dbReference type="ChEBI" id="CHEBI:37563"/>
    </ligand>
</feature>
<keyword evidence="3" id="KW-0511">Multifunctional enzyme</keyword>
<dbReference type="Gene3D" id="3.40.50.10300">
    <property type="entry name" value="CoaB-like"/>
    <property type="match status" value="1"/>
</dbReference>
<dbReference type="InterPro" id="IPR036551">
    <property type="entry name" value="Flavin_trans-like"/>
</dbReference>
<dbReference type="GO" id="GO:0015941">
    <property type="term" value="P:pantothenate catabolic process"/>
    <property type="evidence" value="ECO:0007669"/>
    <property type="project" value="InterPro"/>
</dbReference>
<accession>A0A0L6VZS9</accession>
<comment type="caution">
    <text evidence="7">The sequence shown here is derived from an EMBL/GenBank/DDBJ whole genome shotgun (WGS) entry which is preliminary data.</text>
</comment>
<dbReference type="PATRIC" id="fig|281456.6.peg.2823"/>
<keyword evidence="3" id="KW-0460">Magnesium</keyword>
<feature type="region of interest" description="Phosphopantothenate--cysteine ligase" evidence="3">
    <location>
        <begin position="191"/>
        <end position="397"/>
    </location>
</feature>
<dbReference type="GO" id="GO:0015937">
    <property type="term" value="P:coenzyme A biosynthetic process"/>
    <property type="evidence" value="ECO:0007669"/>
    <property type="project" value="UniProtKB-UniRule"/>
</dbReference>
<reference evidence="8" key="1">
    <citation type="submission" date="2015-07" db="EMBL/GenBank/DDBJ databases">
        <title>Complete Genome of Thermincola ferriacetica strain Z-0001T.</title>
        <authorList>
            <person name="Lusk B."/>
            <person name="Badalamenti J.P."/>
            <person name="Parameswaran P."/>
            <person name="Bond D.R."/>
            <person name="Torres C.I."/>
        </authorList>
    </citation>
    <scope>NUCLEOTIDE SEQUENCE [LARGE SCALE GENOMIC DNA]</scope>
    <source>
        <strain evidence="8">Z-0001</strain>
    </source>
</reference>
<feature type="domain" description="Flavoprotein" evidence="5">
    <location>
        <begin position="8"/>
        <end position="177"/>
    </location>
</feature>
<evidence type="ECO:0000313" key="7">
    <source>
        <dbReference type="EMBL" id="KNZ68716.1"/>
    </source>
</evidence>
<comment type="pathway">
    <text evidence="3 4">Cofactor biosynthesis; coenzyme A biosynthesis; CoA from (R)-pantothenate: step 2/5.</text>
</comment>
<dbReference type="SUPFAM" id="SSF52507">
    <property type="entry name" value="Homo-oligomeric flavin-containing Cys decarboxylases, HFCD"/>
    <property type="match status" value="1"/>
</dbReference>
<comment type="function">
    <text evidence="4">Catalyzes two steps in the biosynthesis of coenzyme A. In the first step cysteine is conjugated to 4'-phosphopantothenate to form 4-phosphopantothenoylcysteine, in the latter compound is decarboxylated to form 4'-phosphopantotheine.</text>
</comment>
<dbReference type="PANTHER" id="PTHR14359">
    <property type="entry name" value="HOMO-OLIGOMERIC FLAVIN CONTAINING CYS DECARBOXYLASE FAMILY"/>
    <property type="match status" value="1"/>
</dbReference>
<feature type="binding site" evidence="3">
    <location>
        <position position="289"/>
    </location>
    <ligand>
        <name>CTP</name>
        <dbReference type="ChEBI" id="CHEBI:37563"/>
    </ligand>
</feature>
<feature type="binding site" evidence="3">
    <location>
        <begin position="305"/>
        <end position="308"/>
    </location>
    <ligand>
        <name>CTP</name>
        <dbReference type="ChEBI" id="CHEBI:37563"/>
    </ligand>
</feature>
<dbReference type="UniPathway" id="UPA00241">
    <property type="reaction ID" value="UER00353"/>
</dbReference>
<dbReference type="GO" id="GO:0010181">
    <property type="term" value="F:FMN binding"/>
    <property type="evidence" value="ECO:0007669"/>
    <property type="project" value="UniProtKB-UniRule"/>
</dbReference>
<dbReference type="Pfam" id="PF02441">
    <property type="entry name" value="Flavoprotein"/>
    <property type="match status" value="1"/>
</dbReference>
<dbReference type="InterPro" id="IPR007085">
    <property type="entry name" value="DNA/pantothenate-metab_flavo_C"/>
</dbReference>
<dbReference type="GO" id="GO:0071513">
    <property type="term" value="C:phosphopantothenoylcysteine decarboxylase complex"/>
    <property type="evidence" value="ECO:0007669"/>
    <property type="project" value="TreeGrafter"/>
</dbReference>
<dbReference type="AlphaFoldDB" id="A0A0L6VZS9"/>
<comment type="catalytic activity">
    <reaction evidence="3 4">
        <text>N-[(R)-4-phosphopantothenoyl]-L-cysteine + H(+) = (R)-4'-phosphopantetheine + CO2</text>
        <dbReference type="Rhea" id="RHEA:16793"/>
        <dbReference type="ChEBI" id="CHEBI:15378"/>
        <dbReference type="ChEBI" id="CHEBI:16526"/>
        <dbReference type="ChEBI" id="CHEBI:59458"/>
        <dbReference type="ChEBI" id="CHEBI:61723"/>
        <dbReference type="EC" id="4.1.1.36"/>
    </reaction>
</comment>
<dbReference type="EC" id="4.1.1.36" evidence="3"/>
<dbReference type="Gene3D" id="3.40.50.1950">
    <property type="entry name" value="Flavin prenyltransferase-like"/>
    <property type="match status" value="1"/>
</dbReference>
<feature type="region of interest" description="Phosphopantothenoylcysteine decarboxylase" evidence="3">
    <location>
        <begin position="1"/>
        <end position="190"/>
    </location>
</feature>